<dbReference type="Proteomes" id="UP001354989">
    <property type="component" value="Chromosome"/>
</dbReference>
<sequence>MTEIKISDKDKFASNLLQNIDNEESIFGPSNKPYTGEIKFDAFSLSVNRKRRNSALLYIISGRIEDDKILLNINIRKRGYIEILGKLITLISSIVLIFKSVDYPTFIFGILLLIISAYWFIKFIEHKRKIIDHFISMAE</sequence>
<keyword evidence="1" id="KW-0472">Membrane</keyword>
<keyword evidence="1" id="KW-0812">Transmembrane</keyword>
<dbReference type="RefSeq" id="WP_338398049.1">
    <property type="nucleotide sequence ID" value="NZ_AP025292.1"/>
</dbReference>
<name>A0ABM7VDP6_9BACT</name>
<organism evidence="2 3">
    <name type="scientific">Persicobacter psychrovividus</name>
    <dbReference type="NCBI Taxonomy" id="387638"/>
    <lineage>
        <taxon>Bacteria</taxon>
        <taxon>Pseudomonadati</taxon>
        <taxon>Bacteroidota</taxon>
        <taxon>Cytophagia</taxon>
        <taxon>Cytophagales</taxon>
        <taxon>Persicobacteraceae</taxon>
        <taxon>Persicobacter</taxon>
    </lineage>
</organism>
<evidence type="ECO:0000313" key="2">
    <source>
        <dbReference type="EMBL" id="BDC99076.1"/>
    </source>
</evidence>
<keyword evidence="3" id="KW-1185">Reference proteome</keyword>
<protein>
    <submittedName>
        <fullName evidence="2">Uncharacterized protein</fullName>
    </submittedName>
</protein>
<accession>A0ABM7VDP6</accession>
<evidence type="ECO:0000313" key="3">
    <source>
        <dbReference type="Proteomes" id="UP001354989"/>
    </source>
</evidence>
<reference evidence="2 3" key="1">
    <citation type="submission" date="2021-12" db="EMBL/GenBank/DDBJ databases">
        <title>Genome sequencing of bacteria with rrn-lacking chromosome and rrn-plasmid.</title>
        <authorList>
            <person name="Anda M."/>
            <person name="Iwasaki W."/>
        </authorList>
    </citation>
    <scope>NUCLEOTIDE SEQUENCE [LARGE SCALE GENOMIC DNA]</scope>
    <source>
        <strain evidence="2 3">NBRC 101262</strain>
    </source>
</reference>
<feature type="transmembrane region" description="Helical" evidence="1">
    <location>
        <begin position="79"/>
        <end position="97"/>
    </location>
</feature>
<proteinExistence type="predicted"/>
<keyword evidence="1" id="KW-1133">Transmembrane helix</keyword>
<dbReference type="EMBL" id="AP025292">
    <property type="protein sequence ID" value="BDC99076.1"/>
    <property type="molecule type" value="Genomic_DNA"/>
</dbReference>
<gene>
    <name evidence="2" type="ORF">PEPS_13570</name>
</gene>
<evidence type="ECO:0000256" key="1">
    <source>
        <dbReference type="SAM" id="Phobius"/>
    </source>
</evidence>
<feature type="transmembrane region" description="Helical" evidence="1">
    <location>
        <begin position="103"/>
        <end position="121"/>
    </location>
</feature>